<dbReference type="PROSITE" id="PS01044">
    <property type="entry name" value="SQUALEN_PHYTOEN_SYN_1"/>
    <property type="match status" value="1"/>
</dbReference>
<keyword evidence="9" id="KW-0753">Steroid metabolism</keyword>
<dbReference type="PANTHER" id="PTHR11626:SF2">
    <property type="entry name" value="SQUALENE SYNTHASE"/>
    <property type="match status" value="1"/>
</dbReference>
<dbReference type="InterPro" id="IPR008949">
    <property type="entry name" value="Isoprenoid_synthase_dom_sf"/>
</dbReference>
<keyword evidence="6" id="KW-0443">Lipid metabolism</keyword>
<comment type="pathway">
    <text evidence="10">Terpene metabolism; lanosterol biosynthesis; lanosterol from farnesyl diphosphate: step 1/3.</text>
</comment>
<comment type="caution">
    <text evidence="11">The sequence shown here is derived from an EMBL/GenBank/DDBJ whole genome shotgun (WGS) entry which is preliminary data.</text>
</comment>
<evidence type="ECO:0000256" key="2">
    <source>
        <dbReference type="ARBA" id="ARBA00006251"/>
    </source>
</evidence>
<evidence type="ECO:0000256" key="1">
    <source>
        <dbReference type="ARBA" id="ARBA00001946"/>
    </source>
</evidence>
<evidence type="ECO:0000313" key="12">
    <source>
        <dbReference type="Proteomes" id="UP001408356"/>
    </source>
</evidence>
<organism evidence="11 12">
    <name type="scientific">Seiridium unicorne</name>
    <dbReference type="NCBI Taxonomy" id="138068"/>
    <lineage>
        <taxon>Eukaryota</taxon>
        <taxon>Fungi</taxon>
        <taxon>Dikarya</taxon>
        <taxon>Ascomycota</taxon>
        <taxon>Pezizomycotina</taxon>
        <taxon>Sordariomycetes</taxon>
        <taxon>Xylariomycetidae</taxon>
        <taxon>Amphisphaeriales</taxon>
        <taxon>Sporocadaceae</taxon>
        <taxon>Seiridium</taxon>
    </lineage>
</organism>
<keyword evidence="5 10" id="KW-0808">Transferase</keyword>
<dbReference type="InterPro" id="IPR006449">
    <property type="entry name" value="Squal_synth-like"/>
</dbReference>
<dbReference type="SFLD" id="SFLDG01018">
    <property type="entry name" value="Squalene/Phytoene_Synthase_Lik"/>
    <property type="match status" value="1"/>
</dbReference>
<comment type="catalytic activity">
    <reaction evidence="10">
        <text>2 (2E,6E)-farnesyl diphosphate + NADPH + H(+) = squalene + 2 diphosphate + NADP(+)</text>
        <dbReference type="Rhea" id="RHEA:32295"/>
        <dbReference type="ChEBI" id="CHEBI:15378"/>
        <dbReference type="ChEBI" id="CHEBI:15440"/>
        <dbReference type="ChEBI" id="CHEBI:33019"/>
        <dbReference type="ChEBI" id="CHEBI:57783"/>
        <dbReference type="ChEBI" id="CHEBI:58349"/>
        <dbReference type="ChEBI" id="CHEBI:175763"/>
        <dbReference type="EC" id="2.5.1.21"/>
    </reaction>
</comment>
<keyword evidence="6" id="KW-0752">Steroid biosynthesis</keyword>
<dbReference type="Proteomes" id="UP001408356">
    <property type="component" value="Unassembled WGS sequence"/>
</dbReference>
<keyword evidence="8" id="KW-1207">Sterol metabolism</keyword>
<evidence type="ECO:0000256" key="6">
    <source>
        <dbReference type="ARBA" id="ARBA00022955"/>
    </source>
</evidence>
<protein>
    <recommendedName>
        <fullName evidence="3 10">Squalene synthase</fullName>
        <shortName evidence="10">SQS</shortName>
        <shortName evidence="10">SS</shortName>
        <ecNumber evidence="3 10">2.5.1.21</ecNumber>
    </recommendedName>
</protein>
<keyword evidence="7" id="KW-0756">Sterol biosynthesis</keyword>
<evidence type="ECO:0000256" key="8">
    <source>
        <dbReference type="ARBA" id="ARBA00023166"/>
    </source>
</evidence>
<evidence type="ECO:0000313" key="11">
    <source>
        <dbReference type="EMBL" id="KAK9421290.1"/>
    </source>
</evidence>
<keyword evidence="4" id="KW-0444">Lipid biosynthesis</keyword>
<comment type="function">
    <text evidence="10">Catalyzes the condensation of 2 farnesyl pyrophosphate (FPP) moieties to form squalene.</text>
</comment>
<proteinExistence type="inferred from homology"/>
<comment type="cofactor">
    <cofactor evidence="1 10">
        <name>Mg(2+)</name>
        <dbReference type="ChEBI" id="CHEBI:18420"/>
    </cofactor>
</comment>
<dbReference type="Pfam" id="PF00494">
    <property type="entry name" value="SQS_PSY"/>
    <property type="match status" value="1"/>
</dbReference>
<dbReference type="InterPro" id="IPR002060">
    <property type="entry name" value="Squ/phyt_synthse"/>
</dbReference>
<evidence type="ECO:0000256" key="5">
    <source>
        <dbReference type="ARBA" id="ARBA00022679"/>
    </source>
</evidence>
<name>A0ABR2V4B5_9PEZI</name>
<evidence type="ECO:0000256" key="10">
    <source>
        <dbReference type="RuleBase" id="RU368088"/>
    </source>
</evidence>
<evidence type="ECO:0000256" key="3">
    <source>
        <dbReference type="ARBA" id="ARBA00012373"/>
    </source>
</evidence>
<dbReference type="SUPFAM" id="SSF48576">
    <property type="entry name" value="Terpenoid synthases"/>
    <property type="match status" value="1"/>
</dbReference>
<dbReference type="InterPro" id="IPR044844">
    <property type="entry name" value="Trans_IPPS_euk-type"/>
</dbReference>
<dbReference type="NCBIfam" id="TIGR01559">
    <property type="entry name" value="squal_synth"/>
    <property type="match status" value="1"/>
</dbReference>
<comment type="catalytic activity">
    <reaction evidence="10">
        <text>2 (2E,6E)-farnesyl diphosphate + NADH + H(+) = squalene + 2 diphosphate + NAD(+)</text>
        <dbReference type="Rhea" id="RHEA:32299"/>
        <dbReference type="ChEBI" id="CHEBI:15378"/>
        <dbReference type="ChEBI" id="CHEBI:15440"/>
        <dbReference type="ChEBI" id="CHEBI:33019"/>
        <dbReference type="ChEBI" id="CHEBI:57540"/>
        <dbReference type="ChEBI" id="CHEBI:57945"/>
        <dbReference type="ChEBI" id="CHEBI:175763"/>
        <dbReference type="EC" id="2.5.1.21"/>
    </reaction>
</comment>
<evidence type="ECO:0000256" key="9">
    <source>
        <dbReference type="ARBA" id="ARBA00023221"/>
    </source>
</evidence>
<accession>A0ABR2V4B5</accession>
<gene>
    <name evidence="11" type="ORF">SUNI508_05828</name>
</gene>
<dbReference type="InterPro" id="IPR019845">
    <property type="entry name" value="Squalene/phytoene_synthase_CS"/>
</dbReference>
<dbReference type="EMBL" id="JARVKF010000190">
    <property type="protein sequence ID" value="KAK9421290.1"/>
    <property type="molecule type" value="Genomic_DNA"/>
</dbReference>
<dbReference type="Gene3D" id="1.10.600.10">
    <property type="entry name" value="Farnesyl Diphosphate Synthase"/>
    <property type="match status" value="1"/>
</dbReference>
<dbReference type="PANTHER" id="PTHR11626">
    <property type="entry name" value="FARNESYL-DIPHOSPHATE FARNESYLTRANSFERASE"/>
    <property type="match status" value="1"/>
</dbReference>
<sequence>MGLASGITYFAFHPKQLMLVIQWQLVCFKFFNQTGRSFSFVIQELYSEVLMPVCVFCLVFRGFDTIEDDTSLSLQTKETLLRHFKDRVAEDNWSFAGNRPEEEDCELLVKFHNIITEFKLMKPEYRIIFKDVTDRVGNRIACFVRKAASRYAGVKTIEEFDIYCWYVAGIVGEGLTCVFVGAGLGQASMINHPQVCKSMGLFLQKNNIIRDVHEDYTDGRCFWPENIWSKHFDNFEDVFYPKKDATLDCSSEIIINPLEHTNGYISYLTSLREQSVFRFCAIPQSMATATLELCFRNPIFFKRNVKISKGDAVQLMTEYSQDKHAIEGFIENLLLHDTNRAGEQLKVAAATIGQIRQIGGCSAKA</sequence>
<dbReference type="PROSITE" id="PS01045">
    <property type="entry name" value="SQUALEN_PHYTOEN_SYN_2"/>
    <property type="match status" value="1"/>
</dbReference>
<dbReference type="SFLD" id="SFLDS00005">
    <property type="entry name" value="Isoprenoid_Synthase_Type_I"/>
    <property type="match status" value="1"/>
</dbReference>
<comment type="similarity">
    <text evidence="2 10">Belongs to the phytoene/squalene synthase family.</text>
</comment>
<evidence type="ECO:0000256" key="4">
    <source>
        <dbReference type="ARBA" id="ARBA00022516"/>
    </source>
</evidence>
<dbReference type="EC" id="2.5.1.21" evidence="3 10"/>
<reference evidence="11 12" key="1">
    <citation type="journal article" date="2024" name="J. Plant Pathol.">
        <title>Sequence and assembly of the genome of Seiridium unicorne, isolate CBS 538.82, causal agent of cypress canker disease.</title>
        <authorList>
            <person name="Scali E."/>
            <person name="Rocca G.D."/>
            <person name="Danti R."/>
            <person name="Garbelotto M."/>
            <person name="Barberini S."/>
            <person name="Baroncelli R."/>
            <person name="Emiliani G."/>
        </authorList>
    </citation>
    <scope>NUCLEOTIDE SEQUENCE [LARGE SCALE GENOMIC DNA]</scope>
    <source>
        <strain evidence="11 12">BM-138-508</strain>
    </source>
</reference>
<evidence type="ECO:0000256" key="7">
    <source>
        <dbReference type="ARBA" id="ARBA00023011"/>
    </source>
</evidence>
<keyword evidence="12" id="KW-1185">Reference proteome</keyword>